<dbReference type="Proteomes" id="UP001234989">
    <property type="component" value="Chromosome 7"/>
</dbReference>
<sequence>MFHQSLNPLKLT</sequence>
<reference evidence="1" key="1">
    <citation type="submission" date="2023-08" db="EMBL/GenBank/DDBJ databases">
        <title>A de novo genome assembly of Solanum verrucosum Schlechtendal, a Mexican diploid species geographically isolated from the other diploid A-genome species in potato relatives.</title>
        <authorList>
            <person name="Hosaka K."/>
        </authorList>
    </citation>
    <scope>NUCLEOTIDE SEQUENCE</scope>
    <source>
        <tissue evidence="1">Young leaves</tissue>
    </source>
</reference>
<dbReference type="EMBL" id="CP133618">
    <property type="protein sequence ID" value="WMV37173.1"/>
    <property type="molecule type" value="Genomic_DNA"/>
</dbReference>
<keyword evidence="2" id="KW-1185">Reference proteome</keyword>
<evidence type="ECO:0000313" key="1">
    <source>
        <dbReference type="EMBL" id="WMV37173.1"/>
    </source>
</evidence>
<organism evidence="1 2">
    <name type="scientific">Solanum verrucosum</name>
    <dbReference type="NCBI Taxonomy" id="315347"/>
    <lineage>
        <taxon>Eukaryota</taxon>
        <taxon>Viridiplantae</taxon>
        <taxon>Streptophyta</taxon>
        <taxon>Embryophyta</taxon>
        <taxon>Tracheophyta</taxon>
        <taxon>Spermatophyta</taxon>
        <taxon>Magnoliopsida</taxon>
        <taxon>eudicotyledons</taxon>
        <taxon>Gunneridae</taxon>
        <taxon>Pentapetalae</taxon>
        <taxon>asterids</taxon>
        <taxon>lamiids</taxon>
        <taxon>Solanales</taxon>
        <taxon>Solanaceae</taxon>
        <taxon>Solanoideae</taxon>
        <taxon>Solaneae</taxon>
        <taxon>Solanum</taxon>
    </lineage>
</organism>
<evidence type="ECO:0000313" key="2">
    <source>
        <dbReference type="Proteomes" id="UP001234989"/>
    </source>
</evidence>
<gene>
    <name evidence="1" type="ORF">MTR67_030558</name>
</gene>
<proteinExistence type="predicted"/>
<name>A0AAF0RAP1_SOLVR</name>
<protein>
    <submittedName>
        <fullName evidence="1">Uncharacterized protein</fullName>
    </submittedName>
</protein>
<accession>A0AAF0RAP1</accession>